<dbReference type="AlphaFoldDB" id="A0A061FUY9"/>
<organism evidence="2 3">
    <name type="scientific">Theobroma cacao</name>
    <name type="common">Cacao</name>
    <name type="synonym">Cocoa</name>
    <dbReference type="NCBI Taxonomy" id="3641"/>
    <lineage>
        <taxon>Eukaryota</taxon>
        <taxon>Viridiplantae</taxon>
        <taxon>Streptophyta</taxon>
        <taxon>Embryophyta</taxon>
        <taxon>Tracheophyta</taxon>
        <taxon>Spermatophyta</taxon>
        <taxon>Magnoliopsida</taxon>
        <taxon>eudicotyledons</taxon>
        <taxon>Gunneridae</taxon>
        <taxon>Pentapetalae</taxon>
        <taxon>rosids</taxon>
        <taxon>malvids</taxon>
        <taxon>Malvales</taxon>
        <taxon>Malvaceae</taxon>
        <taxon>Byttnerioideae</taxon>
        <taxon>Theobroma</taxon>
    </lineage>
</organism>
<dbReference type="OMA" id="CVKTSIG"/>
<accession>A0A061FUY9</accession>
<dbReference type="InParanoid" id="A0A061FUY9"/>
<dbReference type="Pfam" id="PF22936">
    <property type="entry name" value="Pol_BBD"/>
    <property type="match status" value="1"/>
</dbReference>
<dbReference type="Proteomes" id="UP000026915">
    <property type="component" value="Chromosome 3"/>
</dbReference>
<evidence type="ECO:0000313" key="3">
    <source>
        <dbReference type="Proteomes" id="UP000026915"/>
    </source>
</evidence>
<dbReference type="HOGENOM" id="CLU_2089187_0_0_1"/>
<gene>
    <name evidence="2" type="ORF">TCM_012386</name>
</gene>
<sequence>MLFVMRQVEVVDSGTCSHVTVRRDFFTSYTSGDYGILRMANNGVSRVTSIKAVCVKTSIGTKLFLNNVKHAPDNYLHLISTSVHDDKSYFNTFGGEKWKLTKGSLIMGHGKKHSGLY</sequence>
<dbReference type="EMBL" id="CM001881">
    <property type="protein sequence ID" value="EOY21071.1"/>
    <property type="molecule type" value="Genomic_DNA"/>
</dbReference>
<reference evidence="2 3" key="1">
    <citation type="journal article" date="2013" name="Genome Biol.">
        <title>The genome sequence of the most widely cultivated cacao type and its use to identify candidate genes regulating pod color.</title>
        <authorList>
            <person name="Motamayor J.C."/>
            <person name="Mockaitis K."/>
            <person name="Schmutz J."/>
            <person name="Haiminen N."/>
            <person name="Iii D.L."/>
            <person name="Cornejo O."/>
            <person name="Findley S.D."/>
            <person name="Zheng P."/>
            <person name="Utro F."/>
            <person name="Royaert S."/>
            <person name="Saski C."/>
            <person name="Jenkins J."/>
            <person name="Podicheti R."/>
            <person name="Zhao M."/>
            <person name="Scheffler B.E."/>
            <person name="Stack J.C."/>
            <person name="Feltus F.A."/>
            <person name="Mustiga G.M."/>
            <person name="Amores F."/>
            <person name="Phillips W."/>
            <person name="Marelli J.P."/>
            <person name="May G.D."/>
            <person name="Shapiro H."/>
            <person name="Ma J."/>
            <person name="Bustamante C.D."/>
            <person name="Schnell R.J."/>
            <person name="Main D."/>
            <person name="Gilbert D."/>
            <person name="Parida L."/>
            <person name="Kuhn D.N."/>
        </authorList>
    </citation>
    <scope>NUCLEOTIDE SEQUENCE [LARGE SCALE GENOMIC DNA]</scope>
    <source>
        <strain evidence="3">cv. Matina 1-6</strain>
    </source>
</reference>
<proteinExistence type="predicted"/>
<protein>
    <recommendedName>
        <fullName evidence="1">Retrovirus-related Pol polyprotein from transposon TNT 1-94-like beta-barrel domain-containing protein</fullName>
    </recommendedName>
</protein>
<keyword evidence="3" id="KW-1185">Reference proteome</keyword>
<evidence type="ECO:0000259" key="1">
    <source>
        <dbReference type="Pfam" id="PF22936"/>
    </source>
</evidence>
<dbReference type="Gramene" id="EOY21071">
    <property type="protein sequence ID" value="EOY21071"/>
    <property type="gene ID" value="TCM_012386"/>
</dbReference>
<evidence type="ECO:0000313" key="2">
    <source>
        <dbReference type="EMBL" id="EOY21071.1"/>
    </source>
</evidence>
<name>A0A061FUY9_THECC</name>
<dbReference type="InterPro" id="IPR054722">
    <property type="entry name" value="PolX-like_BBD"/>
</dbReference>
<feature type="domain" description="Retrovirus-related Pol polyprotein from transposon TNT 1-94-like beta-barrel" evidence="1">
    <location>
        <begin position="10"/>
        <end position="89"/>
    </location>
</feature>